<accession>A0A839QTT5</accession>
<evidence type="ECO:0000313" key="1">
    <source>
        <dbReference type="EMBL" id="MBB3022180.1"/>
    </source>
</evidence>
<dbReference type="AlphaFoldDB" id="A0A839QTT5"/>
<dbReference type="Pfam" id="PF02620">
    <property type="entry name" value="YceD"/>
    <property type="match status" value="1"/>
</dbReference>
<proteinExistence type="predicted"/>
<dbReference type="Proteomes" id="UP000568050">
    <property type="component" value="Unassembled WGS sequence"/>
</dbReference>
<dbReference type="EMBL" id="JACHWP010000001">
    <property type="protein sequence ID" value="MBB3022180.1"/>
    <property type="molecule type" value="Genomic_DNA"/>
</dbReference>
<evidence type="ECO:0008006" key="3">
    <source>
        <dbReference type="Google" id="ProtNLM"/>
    </source>
</evidence>
<sequence>MADPMLPAGLDLRFEVIDLIHRIGAHRTEERIVRADEQVGSPVMGVAAGDPIDVRAQLESVEEGIFITGSADATLTGECSRCLDPITEDVSAPIGEMFTYPDKLEKGIDPEEDDIPLLTGDTIDLGHQVHDALAVAAPFTPLCREDCLGLCDQCGFRMEDDPDHEHVIIDPRLSSLAALLQDSDGAAGDAKGDSAQ</sequence>
<reference evidence="1 2" key="1">
    <citation type="submission" date="2020-08" db="EMBL/GenBank/DDBJ databases">
        <title>Sequencing the genomes of 1000 actinobacteria strains.</title>
        <authorList>
            <person name="Klenk H.-P."/>
        </authorList>
    </citation>
    <scope>NUCLEOTIDE SEQUENCE [LARGE SCALE GENOMIC DNA]</scope>
    <source>
        <strain evidence="1 2">DSM 23040</strain>
    </source>
</reference>
<name>A0A839QTT5_9MICO</name>
<dbReference type="InterPro" id="IPR003772">
    <property type="entry name" value="YceD"/>
</dbReference>
<gene>
    <name evidence="1" type="ORF">FHX50_000428</name>
</gene>
<dbReference type="PANTHER" id="PTHR34374">
    <property type="entry name" value="LARGE RIBOSOMAL RNA SUBUNIT ACCUMULATION PROTEIN YCED HOMOLOG 1, CHLOROPLASTIC"/>
    <property type="match status" value="1"/>
</dbReference>
<dbReference type="RefSeq" id="WP_183374039.1">
    <property type="nucleotide sequence ID" value="NZ_CBCSFZ010000008.1"/>
</dbReference>
<evidence type="ECO:0000313" key="2">
    <source>
        <dbReference type="Proteomes" id="UP000568050"/>
    </source>
</evidence>
<keyword evidence="2" id="KW-1185">Reference proteome</keyword>
<organism evidence="1 2">
    <name type="scientific">Helcobacillus massiliensis</name>
    <dbReference type="NCBI Taxonomy" id="521392"/>
    <lineage>
        <taxon>Bacteria</taxon>
        <taxon>Bacillati</taxon>
        <taxon>Actinomycetota</taxon>
        <taxon>Actinomycetes</taxon>
        <taxon>Micrococcales</taxon>
        <taxon>Dermabacteraceae</taxon>
        <taxon>Helcobacillus</taxon>
    </lineage>
</organism>
<comment type="caution">
    <text evidence="1">The sequence shown here is derived from an EMBL/GenBank/DDBJ whole genome shotgun (WGS) entry which is preliminary data.</text>
</comment>
<protein>
    <recommendedName>
        <fullName evidence="3">DUF177 domain-containing protein</fullName>
    </recommendedName>
</protein>
<dbReference type="PANTHER" id="PTHR34374:SF1">
    <property type="entry name" value="LARGE RIBOSOMAL RNA SUBUNIT ACCUMULATION PROTEIN YCED HOMOLOG 1, CHLOROPLASTIC"/>
    <property type="match status" value="1"/>
</dbReference>